<dbReference type="Proteomes" id="UP000481109">
    <property type="component" value="Unassembled WGS sequence"/>
</dbReference>
<dbReference type="RefSeq" id="WP_165330133.1">
    <property type="nucleotide sequence ID" value="NZ_JAAKZW010000004.1"/>
</dbReference>
<evidence type="ECO:0000313" key="1">
    <source>
        <dbReference type="EMBL" id="NGO74623.1"/>
    </source>
</evidence>
<reference evidence="1 2" key="1">
    <citation type="submission" date="2020-02" db="EMBL/GenBank/DDBJ databases">
        <title>Whole-genome analyses of novel actinobacteria.</title>
        <authorList>
            <person name="Sahin N."/>
            <person name="Tokatli A."/>
        </authorList>
    </citation>
    <scope>NUCLEOTIDE SEQUENCE [LARGE SCALE GENOMIC DNA]</scope>
    <source>
        <strain evidence="1 2">YC504</strain>
    </source>
</reference>
<accession>A0A6G4XBJ9</accession>
<comment type="caution">
    <text evidence="1">The sequence shown here is derived from an EMBL/GenBank/DDBJ whole genome shotgun (WGS) entry which is preliminary data.</text>
</comment>
<name>A0A6G4XBJ9_9ACTN</name>
<protein>
    <submittedName>
        <fullName evidence="1">Uncharacterized protein</fullName>
    </submittedName>
</protein>
<proteinExistence type="predicted"/>
<gene>
    <name evidence="1" type="ORF">G6045_02820</name>
</gene>
<organism evidence="1 2">
    <name type="scientific">Streptomyces mesophilus</name>
    <dbReference type="NCBI Taxonomy" id="1775132"/>
    <lineage>
        <taxon>Bacteria</taxon>
        <taxon>Bacillati</taxon>
        <taxon>Actinomycetota</taxon>
        <taxon>Actinomycetes</taxon>
        <taxon>Kitasatosporales</taxon>
        <taxon>Streptomycetaceae</taxon>
        <taxon>Streptomyces</taxon>
    </lineage>
</organism>
<evidence type="ECO:0000313" key="2">
    <source>
        <dbReference type="Proteomes" id="UP000481109"/>
    </source>
</evidence>
<dbReference type="AlphaFoldDB" id="A0A6G4XBJ9"/>
<sequence length="300" mass="33454">MLMNARNSLPHPLARAVHALQRAHSPTDQYQALLETAEILAITLSATAAAPLQRQCLGKIQNSGVELPEALELRALSALRNTLLSNTGATFGTWTNWLTAHIQPLATAQPELVPGLSDAFQSQADNNGILQDLKVLRDERNRASHGDKPRSMEEARLRVTEYSPHLERALQKAQFLSDFPWLLIDFCAYRPRTETFDVVAQRVMGDHPDSEYQNFTWEDPVANDTFYALSPEGPCALSPFVASRLCPQCLRMELCYACRTDKESDSVILKSFDRGHEISAPELGEDIRALPDCRRNGGTR</sequence>
<keyword evidence="2" id="KW-1185">Reference proteome</keyword>
<dbReference type="EMBL" id="JAAKZW010000004">
    <property type="protein sequence ID" value="NGO74623.1"/>
    <property type="molecule type" value="Genomic_DNA"/>
</dbReference>